<sequence>MKLLSCNAGYLLDYEGAYHEYMLRPHRGLVGSKRAEENAIGQLVELISDERPDIVGLVEVDQGSVRTRTDGQVTDLASRLDQRGLVYQPYAATKYGDGGVIPSMPVLQHLANGVLVGDDYRMSTHYLETGPKRLVIEVSTPEVDIFNTHLAMSGRARRSQLGELADLVAKRENPVVAGDFNTYNGLDEVRAIFEDTDLTVYNPGETVPPRPLDGVVTDTRTLDFFIAPETMPVSRCEVLDVQISDHRPIVMEFDPTQ</sequence>
<dbReference type="PANTHER" id="PTHR14859:SF15">
    <property type="entry name" value="ENDONUCLEASE_EXONUCLEASE_PHOSPHATASE DOMAIN-CONTAINING PROTEIN"/>
    <property type="match status" value="1"/>
</dbReference>
<keyword evidence="2" id="KW-0378">Hydrolase</keyword>
<feature type="domain" description="Endonuclease/exonuclease/phosphatase" evidence="1">
    <location>
        <begin position="36"/>
        <end position="246"/>
    </location>
</feature>
<accession>A0A1G8XQB3</accession>
<dbReference type="RefSeq" id="WP_092703483.1">
    <property type="nucleotide sequence ID" value="NZ_FNFC01000012.1"/>
</dbReference>
<dbReference type="SUPFAM" id="SSF56219">
    <property type="entry name" value="DNase I-like"/>
    <property type="match status" value="1"/>
</dbReference>
<dbReference type="GO" id="GO:0004527">
    <property type="term" value="F:exonuclease activity"/>
    <property type="evidence" value="ECO:0007669"/>
    <property type="project" value="UniProtKB-KW"/>
</dbReference>
<name>A0A1G8XQB3_9EURY</name>
<evidence type="ECO:0000259" key="1">
    <source>
        <dbReference type="Pfam" id="PF03372"/>
    </source>
</evidence>
<protein>
    <submittedName>
        <fullName evidence="2">Metal-dependent hydrolase, endonuclease/exonuclease/phosphatase family</fullName>
    </submittedName>
</protein>
<dbReference type="AlphaFoldDB" id="A0A1G8XQB3"/>
<evidence type="ECO:0000313" key="3">
    <source>
        <dbReference type="Proteomes" id="UP000198856"/>
    </source>
</evidence>
<keyword evidence="2" id="KW-0540">Nuclease</keyword>
<dbReference type="InterPro" id="IPR051916">
    <property type="entry name" value="GPI-anchor_lipid_remodeler"/>
</dbReference>
<keyword evidence="2" id="KW-0269">Exonuclease</keyword>
<evidence type="ECO:0000313" key="2">
    <source>
        <dbReference type="EMBL" id="SDJ92667.1"/>
    </source>
</evidence>
<reference evidence="2 3" key="1">
    <citation type="submission" date="2016-10" db="EMBL/GenBank/DDBJ databases">
        <authorList>
            <person name="de Groot N.N."/>
        </authorList>
    </citation>
    <scope>NUCLEOTIDE SEQUENCE [LARGE SCALE GENOMIC DNA]</scope>
    <source>
        <strain evidence="2 3">IBRC-M10015</strain>
    </source>
</reference>
<keyword evidence="2" id="KW-0255">Endonuclease</keyword>
<dbReference type="GO" id="GO:0006506">
    <property type="term" value="P:GPI anchor biosynthetic process"/>
    <property type="evidence" value="ECO:0007669"/>
    <property type="project" value="TreeGrafter"/>
</dbReference>
<gene>
    <name evidence="2" type="ORF">SAMN05216226_11219</name>
</gene>
<dbReference type="Proteomes" id="UP000198856">
    <property type="component" value="Unassembled WGS sequence"/>
</dbReference>
<dbReference type="InterPro" id="IPR036691">
    <property type="entry name" value="Endo/exonu/phosph_ase_sf"/>
</dbReference>
<dbReference type="InterPro" id="IPR005135">
    <property type="entry name" value="Endo/exonuclease/phosphatase"/>
</dbReference>
<dbReference type="PANTHER" id="PTHR14859">
    <property type="entry name" value="CALCOFLUOR WHITE HYPERSENSITIVE PROTEIN PRECURSOR"/>
    <property type="match status" value="1"/>
</dbReference>
<organism evidence="2 3">
    <name type="scientific">Halovenus aranensis</name>
    <dbReference type="NCBI Taxonomy" id="890420"/>
    <lineage>
        <taxon>Archaea</taxon>
        <taxon>Methanobacteriati</taxon>
        <taxon>Methanobacteriota</taxon>
        <taxon>Stenosarchaea group</taxon>
        <taxon>Halobacteria</taxon>
        <taxon>Halobacteriales</taxon>
        <taxon>Haloarculaceae</taxon>
        <taxon>Halovenus</taxon>
    </lineage>
</organism>
<dbReference type="OrthoDB" id="191588at2157"/>
<dbReference type="STRING" id="890420.SAMN05216226_11219"/>
<dbReference type="EMBL" id="FNFC01000012">
    <property type="protein sequence ID" value="SDJ92667.1"/>
    <property type="molecule type" value="Genomic_DNA"/>
</dbReference>
<keyword evidence="3" id="KW-1185">Reference proteome</keyword>
<proteinExistence type="predicted"/>
<dbReference type="GO" id="GO:0004519">
    <property type="term" value="F:endonuclease activity"/>
    <property type="evidence" value="ECO:0007669"/>
    <property type="project" value="UniProtKB-KW"/>
</dbReference>
<dbReference type="Gene3D" id="3.60.10.10">
    <property type="entry name" value="Endonuclease/exonuclease/phosphatase"/>
    <property type="match status" value="1"/>
</dbReference>
<dbReference type="Pfam" id="PF03372">
    <property type="entry name" value="Exo_endo_phos"/>
    <property type="match status" value="1"/>
</dbReference>
<dbReference type="GO" id="GO:0016020">
    <property type="term" value="C:membrane"/>
    <property type="evidence" value="ECO:0007669"/>
    <property type="project" value="GOC"/>
</dbReference>